<dbReference type="InterPro" id="IPR036938">
    <property type="entry name" value="PAP2/HPO_sf"/>
</dbReference>
<keyword evidence="4" id="KW-1185">Reference proteome</keyword>
<evidence type="ECO:0000256" key="1">
    <source>
        <dbReference type="SAM" id="SignalP"/>
    </source>
</evidence>
<evidence type="ECO:0000259" key="2">
    <source>
        <dbReference type="SMART" id="SM00014"/>
    </source>
</evidence>
<reference evidence="3 4" key="1">
    <citation type="submission" date="2019-08" db="EMBL/GenBank/DDBJ databases">
        <title>Genome of Vicingus serpentipes NCIMB 15042.</title>
        <authorList>
            <person name="Bowman J.P."/>
        </authorList>
    </citation>
    <scope>NUCLEOTIDE SEQUENCE [LARGE SCALE GENOMIC DNA]</scope>
    <source>
        <strain evidence="3 4">NCIMB 15042</strain>
    </source>
</reference>
<sequence>MNFKFSIALFLSLTLLTLSLKAQQDSAKTETTKPKNVFIKKAAIPSVLIISGLSLNRSVFEKNLNRDLRNKVGNDYEFRIDDYIQYAPIAEMYIADALGIKAKNHWFDQTKNLAFSNLFTAIVIHSIKRGMNKTRPNGSGHSFPSGHTATAFTGATVLFQEFKETNSVLAYSGFAFATTTGTFRMINNAHWFSDVLAGAGISILMTNIVYQIEPLKNWNPFKKNNNVSLIPYFNENETGIYLTKRF</sequence>
<dbReference type="OrthoDB" id="9773582at2"/>
<dbReference type="Gene3D" id="1.20.144.10">
    <property type="entry name" value="Phosphatidic acid phosphatase type 2/haloperoxidase"/>
    <property type="match status" value="1"/>
</dbReference>
<dbReference type="RefSeq" id="WP_147102121.1">
    <property type="nucleotide sequence ID" value="NZ_VOOS01000007.1"/>
</dbReference>
<proteinExistence type="predicted"/>
<name>A0A5C6RN77_9FLAO</name>
<dbReference type="EMBL" id="VOOS01000007">
    <property type="protein sequence ID" value="TXB63683.1"/>
    <property type="molecule type" value="Genomic_DNA"/>
</dbReference>
<dbReference type="InterPro" id="IPR000326">
    <property type="entry name" value="PAP2/HPO"/>
</dbReference>
<dbReference type="SMART" id="SM00014">
    <property type="entry name" value="acidPPc"/>
    <property type="match status" value="1"/>
</dbReference>
<gene>
    <name evidence="3" type="ORF">FRY74_12485</name>
</gene>
<dbReference type="Pfam" id="PF01569">
    <property type="entry name" value="PAP2"/>
    <property type="match status" value="1"/>
</dbReference>
<dbReference type="AlphaFoldDB" id="A0A5C6RN77"/>
<comment type="caution">
    <text evidence="3">The sequence shown here is derived from an EMBL/GenBank/DDBJ whole genome shotgun (WGS) entry which is preliminary data.</text>
</comment>
<keyword evidence="1" id="KW-0732">Signal</keyword>
<organism evidence="3 4">
    <name type="scientific">Vicingus serpentipes</name>
    <dbReference type="NCBI Taxonomy" id="1926625"/>
    <lineage>
        <taxon>Bacteria</taxon>
        <taxon>Pseudomonadati</taxon>
        <taxon>Bacteroidota</taxon>
        <taxon>Flavobacteriia</taxon>
        <taxon>Flavobacteriales</taxon>
        <taxon>Vicingaceae</taxon>
        <taxon>Vicingus</taxon>
    </lineage>
</organism>
<dbReference type="CDD" id="cd03394">
    <property type="entry name" value="PAP2_like_5"/>
    <property type="match status" value="1"/>
</dbReference>
<dbReference type="SUPFAM" id="SSF48317">
    <property type="entry name" value="Acid phosphatase/Vanadium-dependent haloperoxidase"/>
    <property type="match status" value="1"/>
</dbReference>
<accession>A0A5C6RN77</accession>
<evidence type="ECO:0000313" key="3">
    <source>
        <dbReference type="EMBL" id="TXB63683.1"/>
    </source>
</evidence>
<feature type="signal peptide" evidence="1">
    <location>
        <begin position="1"/>
        <end position="22"/>
    </location>
</feature>
<dbReference type="Proteomes" id="UP000321721">
    <property type="component" value="Unassembled WGS sequence"/>
</dbReference>
<feature type="chain" id="PRO_5022689227" evidence="1">
    <location>
        <begin position="23"/>
        <end position="246"/>
    </location>
</feature>
<evidence type="ECO:0000313" key="4">
    <source>
        <dbReference type="Proteomes" id="UP000321721"/>
    </source>
</evidence>
<protein>
    <submittedName>
        <fullName evidence="3">Phosphatase PAP2 family protein</fullName>
    </submittedName>
</protein>
<feature type="domain" description="Phosphatidic acid phosphatase type 2/haloperoxidase" evidence="2">
    <location>
        <begin position="110"/>
        <end position="210"/>
    </location>
</feature>